<dbReference type="Gene3D" id="3.40.47.10">
    <property type="match status" value="2"/>
</dbReference>
<gene>
    <name evidence="4" type="ORF">TW71_00450</name>
</gene>
<dbReference type="Pfam" id="PF02797">
    <property type="entry name" value="Chal_sti_synt_C"/>
    <property type="match status" value="1"/>
</dbReference>
<dbReference type="InterPro" id="IPR001099">
    <property type="entry name" value="Chalcone/stilbene_synt_N"/>
</dbReference>
<dbReference type="AlphaFoldDB" id="A0A837GAV8"/>
<dbReference type="InterPro" id="IPR011141">
    <property type="entry name" value="Polyketide_synthase_type-III"/>
</dbReference>
<sequence length="347" mass="38600">MSILTKPSVIYPEYTLTSDDIVHFIESCHPDSKYRSIAIEMIKHTTIQERQTCIPFDAILDLKGFESRQNIYEQFARDYSQIVAEQAIINSGLTAKDITMVIAVSCTGFMMPSLTAHLINALDLNQSTIQLPVAQMGCVAGAYAMNRAYEHCQLSKSNNALIVALETSSLCFDPEANQLQDFVSDAIFGDGAAGVVMRGDGFGEGLKIQNSESIFLKDTENYIQYQMTDKGFQFSLDKKVMYSIEKVVPYLHHFATTSIGNSTDFDFIIAHTGGRRILDELQKHLGLSPDKLQHSRESLREHGNTSSVSVIDVLHRHYLTSQNGEKGIVVAFGPGFTSEVLYGQWQS</sequence>
<dbReference type="InterPro" id="IPR012328">
    <property type="entry name" value="Chalcone/stilbene_synt_C"/>
</dbReference>
<dbReference type="CDD" id="cd00831">
    <property type="entry name" value="CHS_like"/>
    <property type="match status" value="1"/>
</dbReference>
<dbReference type="PIRSF" id="PIRSF000451">
    <property type="entry name" value="PKS_III"/>
    <property type="match status" value="1"/>
</dbReference>
<keyword evidence="2" id="KW-0808">Transferase</keyword>
<reference evidence="4" key="1">
    <citation type="journal article" date="2015" name="BMC Genomics">
        <title>Genome mining reveals unlocked bioactive potential of marine Gram-negative bacteria.</title>
        <authorList>
            <person name="Machado H."/>
            <person name="Sonnenschein E.C."/>
            <person name="Melchiorsen J."/>
            <person name="Gram L."/>
        </authorList>
    </citation>
    <scope>NUCLEOTIDE SEQUENCE</scope>
    <source>
        <strain evidence="4">S2052</strain>
    </source>
</reference>
<protein>
    <submittedName>
        <fullName evidence="4">Type III polyketide synthase PhlD</fullName>
    </submittedName>
</protein>
<organism evidence="4">
    <name type="scientific">Vibrio coralliilyticus</name>
    <dbReference type="NCBI Taxonomy" id="190893"/>
    <lineage>
        <taxon>Bacteria</taxon>
        <taxon>Pseudomonadati</taxon>
        <taxon>Pseudomonadota</taxon>
        <taxon>Gammaproteobacteria</taxon>
        <taxon>Vibrionales</taxon>
        <taxon>Vibrionaceae</taxon>
        <taxon>Vibrio</taxon>
    </lineage>
</organism>
<evidence type="ECO:0000256" key="1">
    <source>
        <dbReference type="ARBA" id="ARBA00005531"/>
    </source>
</evidence>
<dbReference type="InterPro" id="IPR016039">
    <property type="entry name" value="Thiolase-like"/>
</dbReference>
<evidence type="ECO:0000313" key="4">
    <source>
        <dbReference type="EMBL" id="KJY77537.1"/>
    </source>
</evidence>
<dbReference type="EMBL" id="JXXR01000001">
    <property type="protein sequence ID" value="KJY77537.1"/>
    <property type="molecule type" value="Genomic_DNA"/>
</dbReference>
<dbReference type="GO" id="GO:0016747">
    <property type="term" value="F:acyltransferase activity, transferring groups other than amino-acyl groups"/>
    <property type="evidence" value="ECO:0007669"/>
    <property type="project" value="InterPro"/>
</dbReference>
<keyword evidence="3" id="KW-0012">Acyltransferase</keyword>
<dbReference type="PANTHER" id="PTHR11877">
    <property type="entry name" value="HYDROXYMETHYLGLUTARYL-COA SYNTHASE"/>
    <property type="match status" value="1"/>
</dbReference>
<dbReference type="PANTHER" id="PTHR11877:SF99">
    <property type="entry name" value="1,3,6,8-TETRAHYDROXYNAPHTHALENE SYNTHASE"/>
    <property type="match status" value="1"/>
</dbReference>
<dbReference type="Pfam" id="PF00195">
    <property type="entry name" value="Chal_sti_synt_N"/>
    <property type="match status" value="1"/>
</dbReference>
<comment type="similarity">
    <text evidence="1">Belongs to the thiolase-like superfamily. Chalcone/stilbene synthases family.</text>
</comment>
<proteinExistence type="inferred from homology"/>
<dbReference type="GO" id="GO:0030639">
    <property type="term" value="P:polyketide biosynthetic process"/>
    <property type="evidence" value="ECO:0007669"/>
    <property type="project" value="TreeGrafter"/>
</dbReference>
<evidence type="ECO:0000256" key="3">
    <source>
        <dbReference type="ARBA" id="ARBA00023315"/>
    </source>
</evidence>
<evidence type="ECO:0000256" key="2">
    <source>
        <dbReference type="ARBA" id="ARBA00022679"/>
    </source>
</evidence>
<accession>A0A837GAV8</accession>
<comment type="caution">
    <text evidence="4">The sequence shown here is derived from an EMBL/GenBank/DDBJ whole genome shotgun (WGS) entry which is preliminary data.</text>
</comment>
<dbReference type="SUPFAM" id="SSF53901">
    <property type="entry name" value="Thiolase-like"/>
    <property type="match status" value="2"/>
</dbReference>
<dbReference type="RefSeq" id="WP_045984609.1">
    <property type="nucleotide sequence ID" value="NZ_CP063051.1"/>
</dbReference>
<name>A0A837GAV8_9VIBR</name>